<reference evidence="1 2" key="1">
    <citation type="submission" date="2016-10" db="EMBL/GenBank/DDBJ databases">
        <authorList>
            <person name="de Groot N.N."/>
        </authorList>
    </citation>
    <scope>NUCLEOTIDE SEQUENCE [LARGE SCALE GENOMIC DNA]</scope>
    <source>
        <strain evidence="1 2">DSM 11457</strain>
    </source>
</reference>
<organism evidence="1 2">
    <name type="scientific">Roseovarius tolerans</name>
    <dbReference type="NCBI Taxonomy" id="74031"/>
    <lineage>
        <taxon>Bacteria</taxon>
        <taxon>Pseudomonadati</taxon>
        <taxon>Pseudomonadota</taxon>
        <taxon>Alphaproteobacteria</taxon>
        <taxon>Rhodobacterales</taxon>
        <taxon>Roseobacteraceae</taxon>
        <taxon>Roseovarius</taxon>
    </lineage>
</organism>
<sequence length="63" mass="6923">MGEKGSAAMVYAPSQKCAEFFGGHWYFPVLTRIPWVSDGCERYNARFGGKGGALRGQIPHSDE</sequence>
<proteinExistence type="predicted"/>
<name>A0A1H8AMH9_9RHOB</name>
<accession>A0A1H8AMH9</accession>
<evidence type="ECO:0000313" key="1">
    <source>
        <dbReference type="EMBL" id="SEM70959.1"/>
    </source>
</evidence>
<dbReference type="AlphaFoldDB" id="A0A1H8AMH9"/>
<protein>
    <submittedName>
        <fullName evidence="1">Uncharacterized protein</fullName>
    </submittedName>
</protein>
<gene>
    <name evidence="1" type="ORF">SAMN04488077_10768</name>
</gene>
<dbReference type="EMBL" id="FOBO01000007">
    <property type="protein sequence ID" value="SEM70959.1"/>
    <property type="molecule type" value="Genomic_DNA"/>
</dbReference>
<dbReference type="Proteomes" id="UP000182160">
    <property type="component" value="Unassembled WGS sequence"/>
</dbReference>
<evidence type="ECO:0000313" key="2">
    <source>
        <dbReference type="Proteomes" id="UP000182160"/>
    </source>
</evidence>